<evidence type="ECO:0000313" key="8">
    <source>
        <dbReference type="Proteomes" id="UP000293638"/>
    </source>
</evidence>
<feature type="transmembrane region" description="Helical" evidence="6">
    <location>
        <begin position="494"/>
        <end position="512"/>
    </location>
</feature>
<organism evidence="7 8">
    <name type="scientific">Motilibacter rhizosphaerae</name>
    <dbReference type="NCBI Taxonomy" id="598652"/>
    <lineage>
        <taxon>Bacteria</taxon>
        <taxon>Bacillati</taxon>
        <taxon>Actinomycetota</taxon>
        <taxon>Actinomycetes</taxon>
        <taxon>Motilibacterales</taxon>
        <taxon>Motilibacteraceae</taxon>
        <taxon>Motilibacter</taxon>
    </lineage>
</organism>
<accession>A0A4V2F2T0</accession>
<feature type="transmembrane region" description="Helical" evidence="6">
    <location>
        <begin position="141"/>
        <end position="159"/>
    </location>
</feature>
<dbReference type="OrthoDB" id="3766049at2"/>
<keyword evidence="2" id="KW-1003">Cell membrane</keyword>
<dbReference type="InterPro" id="IPR011009">
    <property type="entry name" value="Kinase-like_dom_sf"/>
</dbReference>
<dbReference type="InterPro" id="IPR022791">
    <property type="entry name" value="L-PG_synthase/AglD"/>
</dbReference>
<evidence type="ECO:0000256" key="5">
    <source>
        <dbReference type="ARBA" id="ARBA00023136"/>
    </source>
</evidence>
<dbReference type="SUPFAM" id="SSF56112">
    <property type="entry name" value="Protein kinase-like (PK-like)"/>
    <property type="match status" value="1"/>
</dbReference>
<feature type="transmembrane region" description="Helical" evidence="6">
    <location>
        <begin position="166"/>
        <end position="184"/>
    </location>
</feature>
<evidence type="ECO:0000256" key="3">
    <source>
        <dbReference type="ARBA" id="ARBA00022692"/>
    </source>
</evidence>
<dbReference type="RefSeq" id="WP_130494186.1">
    <property type="nucleotide sequence ID" value="NZ_SGXD01000005.1"/>
</dbReference>
<reference evidence="7 8" key="1">
    <citation type="submission" date="2019-02" db="EMBL/GenBank/DDBJ databases">
        <title>Genomic Encyclopedia of Type Strains, Phase IV (KMG-IV): sequencing the most valuable type-strain genomes for metagenomic binning, comparative biology and taxonomic classification.</title>
        <authorList>
            <person name="Goeker M."/>
        </authorList>
    </citation>
    <scope>NUCLEOTIDE SEQUENCE [LARGE SCALE GENOMIC DNA]</scope>
    <source>
        <strain evidence="7 8">DSM 45622</strain>
    </source>
</reference>
<evidence type="ECO:0000313" key="7">
    <source>
        <dbReference type="EMBL" id="RZS79964.1"/>
    </source>
</evidence>
<dbReference type="Pfam" id="PF03706">
    <property type="entry name" value="LPG_synthase_TM"/>
    <property type="match status" value="1"/>
</dbReference>
<feature type="transmembrane region" description="Helical" evidence="6">
    <location>
        <begin position="688"/>
        <end position="711"/>
    </location>
</feature>
<dbReference type="PANTHER" id="PTHR39087">
    <property type="entry name" value="UPF0104 MEMBRANE PROTEIN MJ1595"/>
    <property type="match status" value="1"/>
</dbReference>
<feature type="transmembrane region" description="Helical" evidence="6">
    <location>
        <begin position="74"/>
        <end position="94"/>
    </location>
</feature>
<proteinExistence type="predicted"/>
<keyword evidence="8" id="KW-1185">Reference proteome</keyword>
<dbReference type="EMBL" id="SGXD01000005">
    <property type="protein sequence ID" value="RZS79964.1"/>
    <property type="molecule type" value="Genomic_DNA"/>
</dbReference>
<dbReference type="AlphaFoldDB" id="A0A4V2F2T0"/>
<evidence type="ECO:0000256" key="6">
    <source>
        <dbReference type="SAM" id="Phobius"/>
    </source>
</evidence>
<feature type="transmembrane region" description="Helical" evidence="6">
    <location>
        <begin position="748"/>
        <end position="772"/>
    </location>
</feature>
<feature type="transmembrane region" description="Helical" evidence="6">
    <location>
        <begin position="594"/>
        <end position="619"/>
    </location>
</feature>
<feature type="transmembrane region" description="Helical" evidence="6">
    <location>
        <begin position="717"/>
        <end position="736"/>
    </location>
</feature>
<sequence length="794" mass="82894">MARVLHRLPSRQPPFARASEEPYRRRVTDAVRVVLAVAAVLWLSRHSTRNSTLSLDVFHAVNGLPGNLRPVFQLVYRLAALWAVGLVVAAALAARRWRLARDLLLAGLLGWLLARGLGLVLAEGFRPGLRAVVRSRVSPNFPTVSLSLVVAVVAAAGPYLTRKVRWLGVVLATLLAPAALYLGVALPRSLMCAAVVGWGAAAAIHLLFGSPGGRPTPAQVRTALHDLGAIAVSHVELAPEQPRENTLMHATDGTARLVVKVLGRDERDAQLLAKLARFVYYKDSGPTLFLTRTQEVEHQAYVSLLASQGGVRVPPLVVAGTGGPGTVLLAERDVGGRPVSDLPAEELDDALLQDVWEQVAQLHHLRIAHGRLNTGQLVATDQGVVIVGFGQASAAAPEEARAADTAELLVTTAHLVGPDRAVRAAVAALGADAVGAALPLLQAGVLSRAARRIVGLPRRQLGERLEELRATVAAAVGTDVPELLQLQRVRGSSLALALGTVVGVGALLSAVGDPEILARETARAHPLPLLLGFALVLSTNVGFALALAGSVRQRLPLWPNVKLQAAGAFCNLALPFGSQAMQVRFLQKQGVDAATAIAGGGVVNLVAATGTQVALFFVAAQASPERIDLGQIPTGAITALLEIGTAAVVAASLLVLAVPYVRRRVLPPVHQGARSVLDVMRSPRQITLLLSGFVLAYVLYGLALSAALRAVGSSPPIWTLIAANLGVTIISALVPFPGGGAAVATVGLSGALLALGVPKSAAIGGVLLYQLISQYLPAVPGWLAFRSLLREDDL</sequence>
<comment type="subcellular location">
    <subcellularLocation>
        <location evidence="1">Cell membrane</location>
        <topology evidence="1">Multi-pass membrane protein</topology>
    </subcellularLocation>
</comment>
<protein>
    <submittedName>
        <fullName evidence="7">Undecaprenyl-diphosphatase</fullName>
    </submittedName>
</protein>
<comment type="caution">
    <text evidence="7">The sequence shown here is derived from an EMBL/GenBank/DDBJ whole genome shotgun (WGS) entry which is preliminary data.</text>
</comment>
<dbReference type="PANTHER" id="PTHR39087:SF2">
    <property type="entry name" value="UPF0104 MEMBRANE PROTEIN MJ1595"/>
    <property type="match status" value="1"/>
</dbReference>
<keyword evidence="3 6" id="KW-0812">Transmembrane</keyword>
<keyword evidence="4 6" id="KW-1133">Transmembrane helix</keyword>
<keyword evidence="5 6" id="KW-0472">Membrane</keyword>
<feature type="transmembrane region" description="Helical" evidence="6">
    <location>
        <begin position="639"/>
        <end position="661"/>
    </location>
</feature>
<dbReference type="Proteomes" id="UP000293638">
    <property type="component" value="Unassembled WGS sequence"/>
</dbReference>
<feature type="transmembrane region" description="Helical" evidence="6">
    <location>
        <begin position="103"/>
        <end position="121"/>
    </location>
</feature>
<gene>
    <name evidence="7" type="ORF">EV189_3443</name>
</gene>
<evidence type="ECO:0000256" key="2">
    <source>
        <dbReference type="ARBA" id="ARBA00022475"/>
    </source>
</evidence>
<evidence type="ECO:0000256" key="1">
    <source>
        <dbReference type="ARBA" id="ARBA00004651"/>
    </source>
</evidence>
<dbReference type="GO" id="GO:0005886">
    <property type="term" value="C:plasma membrane"/>
    <property type="evidence" value="ECO:0007669"/>
    <property type="project" value="UniProtKB-SubCell"/>
</dbReference>
<name>A0A4V2F2T0_9ACTN</name>
<feature type="transmembrane region" description="Helical" evidence="6">
    <location>
        <begin position="527"/>
        <end position="548"/>
    </location>
</feature>
<evidence type="ECO:0000256" key="4">
    <source>
        <dbReference type="ARBA" id="ARBA00022989"/>
    </source>
</evidence>